<keyword evidence="3 6" id="KW-1133">Transmembrane helix</keyword>
<dbReference type="STRING" id="679197.HMPREF9336_00071"/>
<feature type="transmembrane region" description="Helical" evidence="6">
    <location>
        <begin position="145"/>
        <end position="170"/>
    </location>
</feature>
<organism evidence="7 8">
    <name type="scientific">Segniliparus rugosus (strain ATCC BAA-974 / DSM 45345 / CCUG 50838 / CIP 108380 / JCM 13579 / CDC 945)</name>
    <dbReference type="NCBI Taxonomy" id="679197"/>
    <lineage>
        <taxon>Bacteria</taxon>
        <taxon>Bacillati</taxon>
        <taxon>Actinomycetota</taxon>
        <taxon>Actinomycetes</taxon>
        <taxon>Mycobacteriales</taxon>
        <taxon>Segniliparaceae</taxon>
        <taxon>Segniliparus</taxon>
    </lineage>
</organism>
<feature type="compositionally biased region" description="Low complexity" evidence="5">
    <location>
        <begin position="75"/>
        <end position="85"/>
    </location>
</feature>
<dbReference type="HOGENOM" id="CLU_1524115_0_0_11"/>
<sequence length="176" mass="18581">MAEPSPPHPQNPPYEPHPYGWPPPGWPGYPPVQPATEQQATAPSPYADPWARHTSAQPPGYPPYGQPYPPPYSYPPQQAQPERPQAVELPPSTMVWSIISFVAVLCSVNPIGWVLAGVSIYYSTQAPKLFSAGQREQAQEAAKKAKLYAIAAPVVGIVTGCCVGAILAAASGGGAS</sequence>
<dbReference type="GO" id="GO:0016020">
    <property type="term" value="C:membrane"/>
    <property type="evidence" value="ECO:0007669"/>
    <property type="project" value="UniProtKB-SubCell"/>
</dbReference>
<reference evidence="7 8" key="1">
    <citation type="journal article" date="2011" name="Stand. Genomic Sci.">
        <title>High quality draft genome sequence of Segniliparus rugosus CDC 945(T)= (ATCC BAA-974(T)).</title>
        <authorList>
            <person name="Earl A.M."/>
            <person name="Desjardins C.A."/>
            <person name="Fitzgerald M.G."/>
            <person name="Arachchi H.M."/>
            <person name="Zeng Q."/>
            <person name="Mehta T."/>
            <person name="Griggs A."/>
            <person name="Birren B.W."/>
            <person name="Toney N.C."/>
            <person name="Carr J."/>
            <person name="Posey J."/>
            <person name="Butler W.R."/>
        </authorList>
    </citation>
    <scope>NUCLEOTIDE SEQUENCE [LARGE SCALE GENOMIC DNA]</scope>
    <source>
        <strain evidence="8">ATCC BAA-974 / DSM 45345 / CCUG 50838 / CIP 108380 / JCM 13579 / CDC 945</strain>
    </source>
</reference>
<name>E5XKQ2_SEGRC</name>
<evidence type="ECO:0008006" key="9">
    <source>
        <dbReference type="Google" id="ProtNLM"/>
    </source>
</evidence>
<comment type="subcellular location">
    <subcellularLocation>
        <location evidence="1">Membrane</location>
    </subcellularLocation>
</comment>
<keyword evidence="2 6" id="KW-0812">Transmembrane</keyword>
<evidence type="ECO:0000256" key="1">
    <source>
        <dbReference type="ARBA" id="ARBA00004370"/>
    </source>
</evidence>
<evidence type="ECO:0000256" key="5">
    <source>
        <dbReference type="SAM" id="MobiDB-lite"/>
    </source>
</evidence>
<dbReference type="AlphaFoldDB" id="E5XKQ2"/>
<keyword evidence="8" id="KW-1185">Reference proteome</keyword>
<feature type="compositionally biased region" description="Pro residues" evidence="5">
    <location>
        <begin position="59"/>
        <end position="74"/>
    </location>
</feature>
<evidence type="ECO:0000256" key="6">
    <source>
        <dbReference type="SAM" id="Phobius"/>
    </source>
</evidence>
<feature type="transmembrane region" description="Helical" evidence="6">
    <location>
        <begin position="98"/>
        <end position="124"/>
    </location>
</feature>
<dbReference type="EMBL" id="ACZI02000003">
    <property type="protein sequence ID" value="EFV15068.1"/>
    <property type="molecule type" value="Genomic_DNA"/>
</dbReference>
<proteinExistence type="predicted"/>
<feature type="region of interest" description="Disordered" evidence="5">
    <location>
        <begin position="1"/>
        <end position="20"/>
    </location>
</feature>
<dbReference type="Pfam" id="PF04505">
    <property type="entry name" value="CD225"/>
    <property type="match status" value="1"/>
</dbReference>
<evidence type="ECO:0000313" key="7">
    <source>
        <dbReference type="EMBL" id="EFV15068.1"/>
    </source>
</evidence>
<keyword evidence="4 6" id="KW-0472">Membrane</keyword>
<dbReference type="InterPro" id="IPR007593">
    <property type="entry name" value="CD225/Dispanin_fam"/>
</dbReference>
<comment type="caution">
    <text evidence="7">The sequence shown here is derived from an EMBL/GenBank/DDBJ whole genome shotgun (WGS) entry which is preliminary data.</text>
</comment>
<dbReference type="Proteomes" id="UP000004816">
    <property type="component" value="Unassembled WGS sequence"/>
</dbReference>
<evidence type="ECO:0000256" key="3">
    <source>
        <dbReference type="ARBA" id="ARBA00022989"/>
    </source>
</evidence>
<accession>E5XKQ2</accession>
<dbReference type="RefSeq" id="WP_007466730.1">
    <property type="nucleotide sequence ID" value="NZ_KI391954.1"/>
</dbReference>
<evidence type="ECO:0000256" key="2">
    <source>
        <dbReference type="ARBA" id="ARBA00022692"/>
    </source>
</evidence>
<evidence type="ECO:0000256" key="4">
    <source>
        <dbReference type="ARBA" id="ARBA00023136"/>
    </source>
</evidence>
<protein>
    <recommendedName>
        <fullName evidence="9">Interferon-induced transmembrane protein</fullName>
    </recommendedName>
</protein>
<feature type="region of interest" description="Disordered" evidence="5">
    <location>
        <begin position="25"/>
        <end position="85"/>
    </location>
</feature>
<gene>
    <name evidence="7" type="ORF">HMPREF9336_00071</name>
</gene>
<evidence type="ECO:0000313" key="8">
    <source>
        <dbReference type="Proteomes" id="UP000004816"/>
    </source>
</evidence>